<dbReference type="Proteomes" id="UP000068167">
    <property type="component" value="Chromosome"/>
</dbReference>
<dbReference type="AlphaFoldDB" id="A0A0K1S3P1"/>
<organism evidence="1 2">
    <name type="scientific">Microcystis panniformis FACHB-1757</name>
    <dbReference type="NCBI Taxonomy" id="1638788"/>
    <lineage>
        <taxon>Bacteria</taxon>
        <taxon>Bacillati</taxon>
        <taxon>Cyanobacteriota</taxon>
        <taxon>Cyanophyceae</taxon>
        <taxon>Oscillatoriophycideae</taxon>
        <taxon>Chroococcales</taxon>
        <taxon>Microcystaceae</taxon>
        <taxon>Microcystis</taxon>
    </lineage>
</organism>
<sequence length="54" mass="5874">MSGGKSERVELAVFSTWLTGYVKNRLDFGTEITGKGSGFPEISASAIAENYWTL</sequence>
<evidence type="ECO:0000313" key="2">
    <source>
        <dbReference type="Proteomes" id="UP000068167"/>
    </source>
</evidence>
<dbReference type="RefSeq" id="WP_158499355.1">
    <property type="nucleotide sequence ID" value="NZ_CP011339.1"/>
</dbReference>
<protein>
    <submittedName>
        <fullName evidence="1">Uncharacterized protein</fullName>
    </submittedName>
</protein>
<dbReference type="EMBL" id="CP011339">
    <property type="protein sequence ID" value="AKV68665.1"/>
    <property type="molecule type" value="Genomic_DNA"/>
</dbReference>
<keyword evidence="2" id="KW-1185">Reference proteome</keyword>
<evidence type="ECO:0000313" key="1">
    <source>
        <dbReference type="EMBL" id="AKV68665.1"/>
    </source>
</evidence>
<gene>
    <name evidence="1" type="ORF">VL20_3675</name>
</gene>
<dbReference type="KEGG" id="mpk:VL20_3675"/>
<name>A0A0K1S3P1_9CHRO</name>
<accession>A0A0K1S3P1</accession>
<reference evidence="1 2" key="1">
    <citation type="journal article" date="2016" name="Stand. Genomic Sci.">
        <title>Complete genome sequence and genomic characterization of Microcystis panniformis FACHB 1757 by third-generation sequencing.</title>
        <authorList>
            <person name="Zhang J.Y."/>
            <person name="Guan R."/>
            <person name="Zhang H.J."/>
            <person name="Li H."/>
            <person name="Xiao P."/>
            <person name="Yu G.L."/>
            <person name="Du L."/>
            <person name="Cao D.M."/>
            <person name="Zhu B.C."/>
            <person name="Li R.H."/>
            <person name="Lu Z.H."/>
        </authorList>
    </citation>
    <scope>NUCLEOTIDE SEQUENCE [LARGE SCALE GENOMIC DNA]</scope>
    <source>
        <strain evidence="1 2">FACHB-1757</strain>
    </source>
</reference>
<proteinExistence type="predicted"/>